<dbReference type="VEuPathDB" id="TriTrypDB:C3747_204g21"/>
<dbReference type="InterPro" id="IPR011989">
    <property type="entry name" value="ARM-like"/>
</dbReference>
<dbReference type="VEuPathDB" id="TriTrypDB:TCSYLVIO_007018"/>
<dbReference type="GO" id="GO:0005634">
    <property type="term" value="C:nucleus"/>
    <property type="evidence" value="ECO:0007669"/>
    <property type="project" value="UniProtKB-SubCell"/>
</dbReference>
<dbReference type="VEuPathDB" id="TriTrypDB:TcG_08970"/>
<dbReference type="VEuPathDB" id="TriTrypDB:TCDM_09002"/>
<dbReference type="Pfam" id="PF12717">
    <property type="entry name" value="Cnd1"/>
    <property type="match status" value="1"/>
</dbReference>
<comment type="caution">
    <text evidence="9">The sequence shown here is derived from an EMBL/GenBank/DDBJ whole genome shotgun (WGS) entry which is preliminary data.</text>
</comment>
<evidence type="ECO:0000256" key="4">
    <source>
        <dbReference type="ARBA" id="ARBA00023067"/>
    </source>
</evidence>
<name>A0A2V2VH50_TRYCR</name>
<dbReference type="GO" id="GO:0007076">
    <property type="term" value="P:mitotic chromosome condensation"/>
    <property type="evidence" value="ECO:0007669"/>
    <property type="project" value="InterPro"/>
</dbReference>
<gene>
    <name evidence="9" type="ORF">C4B63_26g189</name>
</gene>
<keyword evidence="6" id="KW-0131">Cell cycle</keyword>
<dbReference type="SUPFAM" id="SSF48371">
    <property type="entry name" value="ARM repeat"/>
    <property type="match status" value="1"/>
</dbReference>
<dbReference type="VEuPathDB" id="TriTrypDB:TcCL_ESM04775"/>
<comment type="subcellular location">
    <subcellularLocation>
        <location evidence="1">Nucleus</location>
    </subcellularLocation>
</comment>
<feature type="region of interest" description="Disordered" evidence="7">
    <location>
        <begin position="155"/>
        <end position="186"/>
    </location>
</feature>
<sequence>MTDVLEFFVPIHARDLEDLEKTGVNQYHISEPCEFDIHPKQQLDDLTRIFDCLHREKSPTSLFSKPEIFTALFSYIKAIESPETNQTVTKHARHKICHEVSERLKKLLQICLTYFKKKTGGVVSDALLICLRSTVKMYVFILCNILLSSLPMPEDDENLSYSSQRNTRRRKRTRSEQDTGIGEDCSGVDQDGRELAITALIDVCSPDLFTLWGGKIEETMLNLILRMVLHMITQKSNVQNDAQSVSGALAVLLLRVCDHIMAHGSVEPRDFIMPMIELALKTEFASQFLTRFVSEAESGDISTDSTTNIVTVLVEGMAVAALHDVSGDAGAAKNMALFFSEVAKRCVSVTVRMADVIVQTIHSESYEIRKSVITCITEMVIQRYTGPMRSTDDEEEIKDKYLSEILFRIMDCNPFVRNHTIHMWERLVEARAIPKRFHLPVTNAILGRLEDRNHLVRDSALQVIACILRKNWFGHVLNSCLVRDKLEESRITAARMFDSGDMFRKGLDKLRSTCRPVEVETNVFFCESEENATDSFQLSDEQSFMINRLIFYEKALEFAELIKKALCHATMLLDSRTERDAIEAIKLIVACNEYRIEGSEKAFLSVLVMIFEGEIKIQCAVRDAFVEVVFTAFAKTSASSLMRNMASAHKLIGFLRGATEGDVSAVDRIFDLMKCNPSFSRLISGQFMDAVWSIAEGSMDHDVSPTDRRTAMRLFSLLCKHDWRELCARKESIVEFLRSDARKDNVLLAYCLKSLESEYQNPHYQPIPVRVEPREHVILEQIVIHLCRRTSTISSWLMLADAAVNAIHSLCESPALVYTYVLDYVVRRIETEPNSLTQLFFLLGRTAIKQLVAVDSAERQQLKRLDAEVMSQKPLNDINSNSNADVMQKELGIGSHEYKRNAIQELAQRRKNAIMSEGSVWYRYSKYVVAACREKSEHFGEKALERVCAVMALSELMVISENFCEQNLNLLFAIVSEKRESWVVKTNAVIALGDLACVHPNLLAPYLKVPTTGFFRLLNDDDLRVRAVTIQVCSHLVLGEMLRIRDHLYTIVKLVADPDETIANNAIAFVQNLAMKEKEKTGNLIPPLVAQLSQSIPPDRFQLAMRSLLERVEGDKPTESLIERLCLRFEPYSERSKRKLQMARNLAFCLHELTYSTERSIKKITSEACYQQYKQWLRDEVVLDYFKNIAGKAKRVGQRVGNERRDKAAIEEWELRMQADSCSLEAGYEETRSAASDGEREETETVP</sequence>
<protein>
    <submittedName>
        <fullName evidence="9">Putative condensin subunit 1</fullName>
    </submittedName>
</protein>
<dbReference type="PANTHER" id="PTHR14222">
    <property type="entry name" value="CONDENSIN"/>
    <property type="match status" value="1"/>
</dbReference>
<dbReference type="GO" id="GO:0010032">
    <property type="term" value="P:meiotic chromosome condensation"/>
    <property type="evidence" value="ECO:0007669"/>
    <property type="project" value="TreeGrafter"/>
</dbReference>
<dbReference type="EMBL" id="PRFA01000026">
    <property type="protein sequence ID" value="PWU94518.1"/>
    <property type="molecule type" value="Genomic_DNA"/>
</dbReference>
<accession>A0A2V2VH50</accession>
<dbReference type="VEuPathDB" id="TriTrypDB:TcBrA4_0119500"/>
<dbReference type="VEuPathDB" id="TriTrypDB:Tc_MARK_5766"/>
<organism evidence="9 10">
    <name type="scientific">Trypanosoma cruzi</name>
    <dbReference type="NCBI Taxonomy" id="5693"/>
    <lineage>
        <taxon>Eukaryota</taxon>
        <taxon>Discoba</taxon>
        <taxon>Euglenozoa</taxon>
        <taxon>Kinetoplastea</taxon>
        <taxon>Metakinetoplastina</taxon>
        <taxon>Trypanosomatida</taxon>
        <taxon>Trypanosomatidae</taxon>
        <taxon>Trypanosoma</taxon>
        <taxon>Schizotrypanum</taxon>
    </lineage>
</organism>
<dbReference type="PANTHER" id="PTHR14222:SF2">
    <property type="entry name" value="CONDENSIN COMPLEX SUBUNIT 1"/>
    <property type="match status" value="1"/>
</dbReference>
<dbReference type="VEuPathDB" id="TriTrypDB:BCY84_02109"/>
<dbReference type="VEuPathDB" id="TriTrypDB:TcCLB.509941.110"/>
<feature type="domain" description="Condensin complex subunit 1 C-terminal" evidence="8">
    <location>
        <begin position="983"/>
        <end position="1133"/>
    </location>
</feature>
<proteinExistence type="predicted"/>
<evidence type="ECO:0000313" key="10">
    <source>
        <dbReference type="Proteomes" id="UP000246121"/>
    </source>
</evidence>
<dbReference type="AlphaFoldDB" id="A0A2V2VH50"/>
<keyword evidence="4" id="KW-0226">DNA condensation</keyword>
<dbReference type="Gene3D" id="1.25.10.10">
    <property type="entry name" value="Leucine-rich Repeat Variant"/>
    <property type="match status" value="2"/>
</dbReference>
<evidence type="ECO:0000256" key="5">
    <source>
        <dbReference type="ARBA" id="ARBA00023242"/>
    </source>
</evidence>
<keyword evidence="5" id="KW-0539">Nucleus</keyword>
<dbReference type="VEuPathDB" id="TriTrypDB:TCDM_09003"/>
<evidence type="ECO:0000256" key="1">
    <source>
        <dbReference type="ARBA" id="ARBA00004123"/>
    </source>
</evidence>
<dbReference type="InterPro" id="IPR026971">
    <property type="entry name" value="CND1/NCAPD3"/>
</dbReference>
<dbReference type="InterPro" id="IPR032682">
    <property type="entry name" value="Cnd1_C"/>
</dbReference>
<dbReference type="GO" id="GO:0042393">
    <property type="term" value="F:histone binding"/>
    <property type="evidence" value="ECO:0007669"/>
    <property type="project" value="TreeGrafter"/>
</dbReference>
<feature type="region of interest" description="Disordered" evidence="7">
    <location>
        <begin position="1224"/>
        <end position="1247"/>
    </location>
</feature>
<dbReference type="GO" id="GO:0000796">
    <property type="term" value="C:condensin complex"/>
    <property type="evidence" value="ECO:0007669"/>
    <property type="project" value="TreeGrafter"/>
</dbReference>
<dbReference type="GO" id="GO:0000779">
    <property type="term" value="C:condensed chromosome, centromeric region"/>
    <property type="evidence" value="ECO:0007669"/>
    <property type="project" value="TreeGrafter"/>
</dbReference>
<dbReference type="VEuPathDB" id="TriTrypDB:C4B63_26g189"/>
<dbReference type="Proteomes" id="UP000246121">
    <property type="component" value="Unassembled WGS sequence"/>
</dbReference>
<reference evidence="9 10" key="1">
    <citation type="journal article" date="2018" name="Microb. Genom.">
        <title>Expanding an expanded genome: long-read sequencing of Trypanosoma cruzi.</title>
        <authorList>
            <person name="Berna L."/>
            <person name="Rodriguez M."/>
            <person name="Chiribao M.L."/>
            <person name="Parodi-Talice A."/>
            <person name="Pita S."/>
            <person name="Rijo G."/>
            <person name="Alvarez-Valin F."/>
            <person name="Robello C."/>
        </authorList>
    </citation>
    <scope>NUCLEOTIDE SEQUENCE [LARGE SCALE GENOMIC DNA]</scope>
    <source>
        <strain evidence="9 10">Dm28c</strain>
    </source>
</reference>
<dbReference type="VEuPathDB" id="TriTrypDB:TcCLB.508277.10"/>
<evidence type="ECO:0000259" key="8">
    <source>
        <dbReference type="Pfam" id="PF12717"/>
    </source>
</evidence>
<dbReference type="InterPro" id="IPR016024">
    <property type="entry name" value="ARM-type_fold"/>
</dbReference>
<evidence type="ECO:0000313" key="9">
    <source>
        <dbReference type="EMBL" id="PWU94518.1"/>
    </source>
</evidence>
<evidence type="ECO:0000256" key="6">
    <source>
        <dbReference type="ARBA" id="ARBA00023306"/>
    </source>
</evidence>
<keyword evidence="2" id="KW-0132">Cell division</keyword>
<evidence type="ECO:0000256" key="7">
    <source>
        <dbReference type="SAM" id="MobiDB-lite"/>
    </source>
</evidence>
<dbReference type="GO" id="GO:0051301">
    <property type="term" value="P:cell division"/>
    <property type="evidence" value="ECO:0007669"/>
    <property type="project" value="UniProtKB-KW"/>
</dbReference>
<keyword evidence="3" id="KW-0498">Mitosis</keyword>
<evidence type="ECO:0000256" key="3">
    <source>
        <dbReference type="ARBA" id="ARBA00022776"/>
    </source>
</evidence>
<evidence type="ECO:0000256" key="2">
    <source>
        <dbReference type="ARBA" id="ARBA00022618"/>
    </source>
</evidence>
<dbReference type="VEuPathDB" id="TriTrypDB:ECC02_004692"/>